<proteinExistence type="predicted"/>
<reference evidence="1 2" key="1">
    <citation type="journal article" date="2019" name="Int. J. Syst. Evol. Microbiol.">
        <title>The Global Catalogue of Microorganisms (GCM) 10K type strain sequencing project: providing services to taxonomists for standard genome sequencing and annotation.</title>
        <authorList>
            <consortium name="The Broad Institute Genomics Platform"/>
            <consortium name="The Broad Institute Genome Sequencing Center for Infectious Disease"/>
            <person name="Wu L."/>
            <person name="Ma J."/>
        </authorList>
    </citation>
    <scope>NUCLEOTIDE SEQUENCE [LARGE SCALE GENOMIC DNA]</scope>
    <source>
        <strain evidence="1 2">CGMCC 1.12553</strain>
    </source>
</reference>
<evidence type="ECO:0000313" key="2">
    <source>
        <dbReference type="Proteomes" id="UP001595921"/>
    </source>
</evidence>
<dbReference type="InterPro" id="IPR055927">
    <property type="entry name" value="DUF7504"/>
</dbReference>
<dbReference type="Pfam" id="PF24336">
    <property type="entry name" value="DUF7504"/>
    <property type="match status" value="1"/>
</dbReference>
<comment type="caution">
    <text evidence="1">The sequence shown here is derived from an EMBL/GenBank/DDBJ whole genome shotgun (WGS) entry which is preliminary data.</text>
</comment>
<keyword evidence="2" id="KW-1185">Reference proteome</keyword>
<accession>A0ABD5PCD5</accession>
<gene>
    <name evidence="1" type="ORF">ACFO0N_11345</name>
</gene>
<evidence type="ECO:0000313" key="1">
    <source>
        <dbReference type="EMBL" id="MFC4358535.1"/>
    </source>
</evidence>
<dbReference type="Proteomes" id="UP001595921">
    <property type="component" value="Unassembled WGS sequence"/>
</dbReference>
<organism evidence="1 2">
    <name type="scientific">Halobium salinum</name>
    <dbReference type="NCBI Taxonomy" id="1364940"/>
    <lineage>
        <taxon>Archaea</taxon>
        <taxon>Methanobacteriati</taxon>
        <taxon>Methanobacteriota</taxon>
        <taxon>Stenosarchaea group</taxon>
        <taxon>Halobacteria</taxon>
        <taxon>Halobacteriales</taxon>
        <taxon>Haloferacaceae</taxon>
        <taxon>Halobium</taxon>
    </lineage>
</organism>
<sequence>MTLVSEDTFEAEGLSLGPIESGTSILLTGDDGDALASVFYRLVAPDADGDERAVVLATEESGRTVRRSLDRTKRGSGDRAAVLACTGTGDGGDVRVVDDLGDLTRLGMDLSSMVAEAQGQSARFRTGMLLCSSVCAAAADMRSVYRLLNSTFLPELRRGDGIGVCALDTSADVGTNARSVVAGMNTSFSAHVEVERTGRREATLTVSGLGDDRTTTVSL</sequence>
<dbReference type="EMBL" id="JBHSDS010000006">
    <property type="protein sequence ID" value="MFC4358535.1"/>
    <property type="molecule type" value="Genomic_DNA"/>
</dbReference>
<name>A0ABD5PCD5_9EURY</name>
<dbReference type="AlphaFoldDB" id="A0ABD5PCD5"/>
<dbReference type="RefSeq" id="WP_267623711.1">
    <property type="nucleotide sequence ID" value="NZ_JAODIW010000008.1"/>
</dbReference>
<protein>
    <submittedName>
        <fullName evidence="1">Uncharacterized protein</fullName>
    </submittedName>
</protein>